<dbReference type="GO" id="GO:0016301">
    <property type="term" value="F:kinase activity"/>
    <property type="evidence" value="ECO:0007669"/>
    <property type="project" value="UniProtKB-KW"/>
</dbReference>
<dbReference type="InterPro" id="IPR036890">
    <property type="entry name" value="HATPase_C_sf"/>
</dbReference>
<dbReference type="Gene3D" id="3.30.565.10">
    <property type="entry name" value="Histidine kinase-like ATPase, C-terminal domain"/>
    <property type="match status" value="1"/>
</dbReference>
<evidence type="ECO:0000256" key="2">
    <source>
        <dbReference type="ARBA" id="ARBA00022777"/>
    </source>
</evidence>
<dbReference type="Proteomes" id="UP000294752">
    <property type="component" value="Unassembled WGS sequence"/>
</dbReference>
<reference evidence="5 6" key="1">
    <citation type="submission" date="2019-03" db="EMBL/GenBank/DDBJ databases">
        <title>Genomic Encyclopedia of Type Strains, Phase III (KMG-III): the genomes of soil and plant-associated and newly described type strains.</title>
        <authorList>
            <person name="Whitman W."/>
        </authorList>
    </citation>
    <scope>NUCLEOTIDE SEQUENCE [LARGE SCALE GENOMIC DNA]</scope>
    <source>
        <strain evidence="5 6">CGMCC 1.12801</strain>
    </source>
</reference>
<evidence type="ECO:0000259" key="4">
    <source>
        <dbReference type="PROSITE" id="PS50109"/>
    </source>
</evidence>
<dbReference type="Pfam" id="PF02518">
    <property type="entry name" value="HATPase_c"/>
    <property type="match status" value="1"/>
</dbReference>
<dbReference type="PANTHER" id="PTHR24421">
    <property type="entry name" value="NITRATE/NITRITE SENSOR PROTEIN NARX-RELATED"/>
    <property type="match status" value="1"/>
</dbReference>
<organism evidence="5 6">
    <name type="scientific">Sphingobacterium paludis</name>
    <dbReference type="NCBI Taxonomy" id="1476465"/>
    <lineage>
        <taxon>Bacteria</taxon>
        <taxon>Pseudomonadati</taxon>
        <taxon>Bacteroidota</taxon>
        <taxon>Sphingobacteriia</taxon>
        <taxon>Sphingobacteriales</taxon>
        <taxon>Sphingobacteriaceae</taxon>
        <taxon>Sphingobacterium</taxon>
    </lineage>
</organism>
<dbReference type="EMBL" id="SNZV01000001">
    <property type="protein sequence ID" value="TDS17217.1"/>
    <property type="molecule type" value="Genomic_DNA"/>
</dbReference>
<name>A0A4R7D925_9SPHI</name>
<protein>
    <submittedName>
        <fullName evidence="5">Histidine kinase/DNA gyrase B/HSP90-like ATPase</fullName>
    </submittedName>
</protein>
<keyword evidence="6" id="KW-1185">Reference proteome</keyword>
<dbReference type="GO" id="GO:0000160">
    <property type="term" value="P:phosphorelay signal transduction system"/>
    <property type="evidence" value="ECO:0007669"/>
    <property type="project" value="UniProtKB-KW"/>
</dbReference>
<keyword evidence="3" id="KW-0902">Two-component regulatory system</keyword>
<keyword evidence="1" id="KW-0808">Transferase</keyword>
<dbReference type="PROSITE" id="PS50109">
    <property type="entry name" value="HIS_KIN"/>
    <property type="match status" value="1"/>
</dbReference>
<proteinExistence type="predicted"/>
<evidence type="ECO:0000313" key="6">
    <source>
        <dbReference type="Proteomes" id="UP000294752"/>
    </source>
</evidence>
<accession>A0A4R7D925</accession>
<dbReference type="InterPro" id="IPR050482">
    <property type="entry name" value="Sensor_HK_TwoCompSys"/>
</dbReference>
<dbReference type="InterPro" id="IPR003594">
    <property type="entry name" value="HATPase_dom"/>
</dbReference>
<feature type="domain" description="Histidine kinase" evidence="4">
    <location>
        <begin position="1"/>
        <end position="81"/>
    </location>
</feature>
<sequence>MNNAIKHAQADQILIQLAQEQHTLTLTVEDNGRGFDKKQAQSKKSAGLLNIQSRVDFLKGRMDLQSSLGLGTTVEIELPIV</sequence>
<gene>
    <name evidence="5" type="ORF">B0I21_10179</name>
</gene>
<dbReference type="InterPro" id="IPR005467">
    <property type="entry name" value="His_kinase_dom"/>
</dbReference>
<evidence type="ECO:0000256" key="1">
    <source>
        <dbReference type="ARBA" id="ARBA00022679"/>
    </source>
</evidence>
<dbReference type="CDD" id="cd16917">
    <property type="entry name" value="HATPase_UhpB-NarQ-NarX-like"/>
    <property type="match status" value="1"/>
</dbReference>
<dbReference type="PANTHER" id="PTHR24421:SF55">
    <property type="entry name" value="SENSOR HISTIDINE KINASE YDFH"/>
    <property type="match status" value="1"/>
</dbReference>
<evidence type="ECO:0000256" key="3">
    <source>
        <dbReference type="ARBA" id="ARBA00023012"/>
    </source>
</evidence>
<dbReference type="SUPFAM" id="SSF55874">
    <property type="entry name" value="ATPase domain of HSP90 chaperone/DNA topoisomerase II/histidine kinase"/>
    <property type="match status" value="1"/>
</dbReference>
<keyword evidence="2 5" id="KW-0418">Kinase</keyword>
<comment type="caution">
    <text evidence="5">The sequence shown here is derived from an EMBL/GenBank/DDBJ whole genome shotgun (WGS) entry which is preliminary data.</text>
</comment>
<evidence type="ECO:0000313" key="5">
    <source>
        <dbReference type="EMBL" id="TDS17217.1"/>
    </source>
</evidence>
<dbReference type="AlphaFoldDB" id="A0A4R7D925"/>